<accession>V6LEE1</accession>
<proteinExistence type="predicted"/>
<organism evidence="1">
    <name type="scientific">Spironucleus salmonicida</name>
    <dbReference type="NCBI Taxonomy" id="348837"/>
    <lineage>
        <taxon>Eukaryota</taxon>
        <taxon>Metamonada</taxon>
        <taxon>Diplomonadida</taxon>
        <taxon>Hexamitidae</taxon>
        <taxon>Hexamitinae</taxon>
        <taxon>Spironucleus</taxon>
    </lineage>
</organism>
<protein>
    <submittedName>
        <fullName evidence="1">Uncharacterized protein</fullName>
    </submittedName>
</protein>
<dbReference type="EMBL" id="KI546153">
    <property type="protein sequence ID" value="EST42847.1"/>
    <property type="molecule type" value="Genomic_DNA"/>
</dbReference>
<dbReference type="AlphaFoldDB" id="V6LEE1"/>
<evidence type="ECO:0000313" key="1">
    <source>
        <dbReference type="EMBL" id="EST42847.1"/>
    </source>
</evidence>
<name>V6LEE1_9EUKA</name>
<sequence length="51" mass="5512">MVIMPGSREAMVATTTTWALAKVTSSIGRGSGTGKTRQVGRGWRELFWEGV</sequence>
<reference evidence="1" key="1">
    <citation type="journal article" date="2014" name="PLoS Genet.">
        <title>The Genome of Spironucleus salmonicida Highlights a Fish Pathogen Adapted to Fluctuating Environments.</title>
        <authorList>
            <person name="Xu F."/>
            <person name="Jerlstrom-Hultqvist J."/>
            <person name="Einarsson E."/>
            <person name="Astvaldsson A."/>
            <person name="Svard S.G."/>
            <person name="Andersson J.O."/>
        </authorList>
    </citation>
    <scope>NUCLEOTIDE SEQUENCE</scope>
</reference>
<gene>
    <name evidence="1" type="ORF">SS50377_17533</name>
</gene>